<evidence type="ECO:0000256" key="2">
    <source>
        <dbReference type="SAM" id="Phobius"/>
    </source>
</evidence>
<organism evidence="3 4">
    <name type="scientific">Legionella beliardensis</name>
    <dbReference type="NCBI Taxonomy" id="91822"/>
    <lineage>
        <taxon>Bacteria</taxon>
        <taxon>Pseudomonadati</taxon>
        <taxon>Pseudomonadota</taxon>
        <taxon>Gammaproteobacteria</taxon>
        <taxon>Legionellales</taxon>
        <taxon>Legionellaceae</taxon>
        <taxon>Legionella</taxon>
    </lineage>
</organism>
<feature type="region of interest" description="Disordered" evidence="1">
    <location>
        <begin position="118"/>
        <end position="180"/>
    </location>
</feature>
<evidence type="ECO:0000256" key="1">
    <source>
        <dbReference type="SAM" id="MobiDB-lite"/>
    </source>
</evidence>
<keyword evidence="2" id="KW-0472">Membrane</keyword>
<dbReference type="EMBL" id="UGNV01000001">
    <property type="protein sequence ID" value="STX30210.1"/>
    <property type="molecule type" value="Genomic_DNA"/>
</dbReference>
<keyword evidence="2" id="KW-1133">Transmembrane helix</keyword>
<evidence type="ECO:0000313" key="4">
    <source>
        <dbReference type="Proteomes" id="UP000254968"/>
    </source>
</evidence>
<dbReference type="RefSeq" id="WP_115303929.1">
    <property type="nucleotide sequence ID" value="NZ_CAAAHO010000003.1"/>
</dbReference>
<evidence type="ECO:0008006" key="5">
    <source>
        <dbReference type="Google" id="ProtNLM"/>
    </source>
</evidence>
<sequence length="220" mass="23513">MALINRRTIQNNWKLWAALGLTGLAALGVGLTCAFFPPAIPAIAGISIFGFKAFAGLTTMSVVAASFSGAGIAAAATLIGAGLINGLTKVSNLFDNLFKTKKTHVTDMARESIVPTFDPRESSSTKLYGHTHLKRNTHRHESKHEAANDEAPRVEVTSAQGSTVSPLRIPEQPTTAAVTTNSQYVEPVRAVKKHNLTTTTLTTDKPEIEVVDENQRGFGM</sequence>
<proteinExistence type="predicted"/>
<feature type="transmembrane region" description="Helical" evidence="2">
    <location>
        <begin position="60"/>
        <end position="84"/>
    </location>
</feature>
<evidence type="ECO:0000313" key="3">
    <source>
        <dbReference type="EMBL" id="STX30210.1"/>
    </source>
</evidence>
<keyword evidence="2" id="KW-0812">Transmembrane</keyword>
<dbReference type="Proteomes" id="UP000254968">
    <property type="component" value="Unassembled WGS sequence"/>
</dbReference>
<accession>A0A378I625</accession>
<dbReference type="OrthoDB" id="9989278at2"/>
<feature type="compositionally biased region" description="Basic and acidic residues" evidence="1">
    <location>
        <begin position="142"/>
        <end position="153"/>
    </location>
</feature>
<gene>
    <name evidence="3" type="ORF">NCTC13315_02775</name>
</gene>
<reference evidence="3 4" key="1">
    <citation type="submission" date="2018-06" db="EMBL/GenBank/DDBJ databases">
        <authorList>
            <consortium name="Pathogen Informatics"/>
            <person name="Doyle S."/>
        </authorList>
    </citation>
    <scope>NUCLEOTIDE SEQUENCE [LARGE SCALE GENOMIC DNA]</scope>
    <source>
        <strain evidence="3 4">NCTC13315</strain>
    </source>
</reference>
<name>A0A378I625_9GAMM</name>
<protein>
    <recommendedName>
        <fullName evidence="5">Transmembrane protein</fullName>
    </recommendedName>
</protein>
<keyword evidence="4" id="KW-1185">Reference proteome</keyword>
<feature type="compositionally biased region" description="Basic residues" evidence="1">
    <location>
        <begin position="129"/>
        <end position="141"/>
    </location>
</feature>
<dbReference type="AlphaFoldDB" id="A0A378I625"/>